<reference evidence="1" key="1">
    <citation type="submission" date="2018-05" db="EMBL/GenBank/DDBJ databases">
        <authorList>
            <person name="Lanie J.A."/>
            <person name="Ng W.-L."/>
            <person name="Kazmierczak K.M."/>
            <person name="Andrzejewski T.M."/>
            <person name="Davidsen T.M."/>
            <person name="Wayne K.J."/>
            <person name="Tettelin H."/>
            <person name="Glass J.I."/>
            <person name="Rusch D."/>
            <person name="Podicherti R."/>
            <person name="Tsui H.-C.T."/>
            <person name="Winkler M.E."/>
        </authorList>
    </citation>
    <scope>NUCLEOTIDE SEQUENCE</scope>
</reference>
<name>A0A382UE26_9ZZZZ</name>
<accession>A0A382UE26</accession>
<organism evidence="1">
    <name type="scientific">marine metagenome</name>
    <dbReference type="NCBI Taxonomy" id="408172"/>
    <lineage>
        <taxon>unclassified sequences</taxon>
        <taxon>metagenomes</taxon>
        <taxon>ecological metagenomes</taxon>
    </lineage>
</organism>
<evidence type="ECO:0000313" key="1">
    <source>
        <dbReference type="EMBL" id="SVD32011.1"/>
    </source>
</evidence>
<dbReference type="Gene3D" id="3.40.50.150">
    <property type="entry name" value="Vaccinia Virus protein VP39"/>
    <property type="match status" value="1"/>
</dbReference>
<evidence type="ECO:0008006" key="2">
    <source>
        <dbReference type="Google" id="ProtNLM"/>
    </source>
</evidence>
<proteinExistence type="predicted"/>
<feature type="non-terminal residue" evidence="1">
    <location>
        <position position="118"/>
    </location>
</feature>
<dbReference type="EMBL" id="UINC01143217">
    <property type="protein sequence ID" value="SVD32011.1"/>
    <property type="molecule type" value="Genomic_DNA"/>
</dbReference>
<sequence length="118" mass="13590">MAQKDVDNKIPIYKLKTTNEIMKYYDEWGIKNKYDQDMVDWNYTGPKESVNVFKKYALNKNIKILDAGCGTGLVGAELKKYNYLNIDGADLSKKLLDLVPKGYYKKLEQTDLNKPINA</sequence>
<dbReference type="AlphaFoldDB" id="A0A382UE26"/>
<gene>
    <name evidence="1" type="ORF">METZ01_LOCUS384865</name>
</gene>
<dbReference type="InterPro" id="IPR029063">
    <property type="entry name" value="SAM-dependent_MTases_sf"/>
</dbReference>
<dbReference type="CDD" id="cd02440">
    <property type="entry name" value="AdoMet_MTases"/>
    <property type="match status" value="1"/>
</dbReference>
<dbReference type="SUPFAM" id="SSF53335">
    <property type="entry name" value="S-adenosyl-L-methionine-dependent methyltransferases"/>
    <property type="match status" value="1"/>
</dbReference>
<protein>
    <recommendedName>
        <fullName evidence="2">Methyltransferase domain-containing protein</fullName>
    </recommendedName>
</protein>